<gene>
    <name evidence="3" type="ORF">FJTKL_05949</name>
</gene>
<dbReference type="Proteomes" id="UP001600888">
    <property type="component" value="Unassembled WGS sequence"/>
</dbReference>
<sequence>MTLAFQAAAIIDIAFNLSSPSPIKEVAKASADSQASDKALSEFAVSQAVRTLLYSQSGDGSATVKTASIAFDGLSVRAPGGTVHPAKTLPQALLNTFGPDQVNFVRNATSSWLGGKADESSGKAILTNFIGLVKPGEMLFVLGRPGSGCSTFLQTAANRSALNMTGKLSYSNMSAAEFGRQHERETVYLSEEDRHITSLSVRDILNFALRTSLPPKTRTKSVVKSLVNTIADHLGLMHALHTSVGGALFPGVSGGERKRYVLRTCDCNHSV</sequence>
<dbReference type="EMBL" id="JBAWTH010000213">
    <property type="protein sequence ID" value="KAL2272831.1"/>
    <property type="molecule type" value="Genomic_DNA"/>
</dbReference>
<feature type="domain" description="ABC transporter" evidence="2">
    <location>
        <begin position="133"/>
        <end position="263"/>
    </location>
</feature>
<accession>A0ABR4DRG3</accession>
<organism evidence="3 4">
    <name type="scientific">Diaporthe vaccinii</name>
    <dbReference type="NCBI Taxonomy" id="105482"/>
    <lineage>
        <taxon>Eukaryota</taxon>
        <taxon>Fungi</taxon>
        <taxon>Dikarya</taxon>
        <taxon>Ascomycota</taxon>
        <taxon>Pezizomycotina</taxon>
        <taxon>Sordariomycetes</taxon>
        <taxon>Sordariomycetidae</taxon>
        <taxon>Diaporthales</taxon>
        <taxon>Diaporthaceae</taxon>
        <taxon>Diaporthe</taxon>
        <taxon>Diaporthe eres species complex</taxon>
    </lineage>
</organism>
<dbReference type="SUPFAM" id="SSF52540">
    <property type="entry name" value="P-loop containing nucleoside triphosphate hydrolases"/>
    <property type="match status" value="1"/>
</dbReference>
<dbReference type="InterPro" id="IPR027417">
    <property type="entry name" value="P-loop_NTPase"/>
</dbReference>
<protein>
    <recommendedName>
        <fullName evidence="2">ABC transporter domain-containing protein</fullName>
    </recommendedName>
</protein>
<keyword evidence="1" id="KW-0813">Transport</keyword>
<reference evidence="3 4" key="1">
    <citation type="submission" date="2024-03" db="EMBL/GenBank/DDBJ databases">
        <title>A high-quality draft genome sequence of Diaporthe vaccinii, a causative agent of upright dieback and viscid rot disease in cranberry plants.</title>
        <authorList>
            <person name="Sarrasin M."/>
            <person name="Lang B.F."/>
            <person name="Burger G."/>
        </authorList>
    </citation>
    <scope>NUCLEOTIDE SEQUENCE [LARGE SCALE GENOMIC DNA]</scope>
    <source>
        <strain evidence="3 4">IS7</strain>
    </source>
</reference>
<evidence type="ECO:0000259" key="2">
    <source>
        <dbReference type="Pfam" id="PF00005"/>
    </source>
</evidence>
<dbReference type="Pfam" id="PF00005">
    <property type="entry name" value="ABC_tran"/>
    <property type="match status" value="1"/>
</dbReference>
<proteinExistence type="predicted"/>
<dbReference type="InterPro" id="IPR003439">
    <property type="entry name" value="ABC_transporter-like_ATP-bd"/>
</dbReference>
<comment type="caution">
    <text evidence="3">The sequence shown here is derived from an EMBL/GenBank/DDBJ whole genome shotgun (WGS) entry which is preliminary data.</text>
</comment>
<evidence type="ECO:0000313" key="3">
    <source>
        <dbReference type="EMBL" id="KAL2272831.1"/>
    </source>
</evidence>
<evidence type="ECO:0000256" key="1">
    <source>
        <dbReference type="ARBA" id="ARBA00022448"/>
    </source>
</evidence>
<dbReference type="PANTHER" id="PTHR19241">
    <property type="entry name" value="ATP-BINDING CASSETTE TRANSPORTER"/>
    <property type="match status" value="1"/>
</dbReference>
<name>A0ABR4DRG3_9PEZI</name>
<keyword evidence="4" id="KW-1185">Reference proteome</keyword>
<evidence type="ECO:0000313" key="4">
    <source>
        <dbReference type="Proteomes" id="UP001600888"/>
    </source>
</evidence>
<dbReference type="Gene3D" id="3.40.50.300">
    <property type="entry name" value="P-loop containing nucleotide triphosphate hydrolases"/>
    <property type="match status" value="1"/>
</dbReference>